<name>A0A4S8PLD0_9ACTN</name>
<dbReference type="EMBL" id="STGX01000002">
    <property type="protein sequence ID" value="THV31560.1"/>
    <property type="molecule type" value="Genomic_DNA"/>
</dbReference>
<organism evidence="1 2">
    <name type="scientific">Glycomyces paridis</name>
    <dbReference type="NCBI Taxonomy" id="2126555"/>
    <lineage>
        <taxon>Bacteria</taxon>
        <taxon>Bacillati</taxon>
        <taxon>Actinomycetota</taxon>
        <taxon>Actinomycetes</taxon>
        <taxon>Glycomycetales</taxon>
        <taxon>Glycomycetaceae</taxon>
        <taxon>Glycomyces</taxon>
    </lineage>
</organism>
<proteinExistence type="predicted"/>
<sequence length="426" mass="48150">MSSLRGAGAFGAAAVLALTSGCGMLGIGAEEEASDEDRLIEMLNENSRISGELADAEFRIVQGCLEEQGFTVHDPWTAIGYESYEVESLAEYLPNEEFILDPEEAAEYGFGQWSNSPDGAEDPASEEYWTAQEEKWSEEEDEMGWEEPDTSEWDALTPDEQYDWYVAYQGEEYAEYANGTREDYNSMFSEEGMVEYSEEDLTEEELAEGEDGEIDIEGGYEDIQPKPAGCQLEMIEALYGESALKEEKEEEVGGEEGETYTYSYWTYRPENPMDSGDSTMYEDIEADIAQGMSDVQYEFLDCIEAKGHTGWEFTEWGSLPTWEFFASLYYQDASDEEREMWLGDSETELPEIPEAAGTTYEDWKAYEIQVAVDFAACGEETDYAAQEEKINTDVYVEVYSAFEGDVYAWQDEMRESLEKAQGLLGS</sequence>
<comment type="caution">
    <text evidence="1">The sequence shown here is derived from an EMBL/GenBank/DDBJ whole genome shotgun (WGS) entry which is preliminary data.</text>
</comment>
<accession>A0A4S8PLD0</accession>
<evidence type="ECO:0000313" key="1">
    <source>
        <dbReference type="EMBL" id="THV31560.1"/>
    </source>
</evidence>
<dbReference type="AlphaFoldDB" id="A0A4S8PLD0"/>
<evidence type="ECO:0000313" key="2">
    <source>
        <dbReference type="Proteomes" id="UP000305792"/>
    </source>
</evidence>
<keyword evidence="2" id="KW-1185">Reference proteome</keyword>
<dbReference type="OrthoDB" id="5175505at2"/>
<dbReference type="PROSITE" id="PS51257">
    <property type="entry name" value="PROKAR_LIPOPROTEIN"/>
    <property type="match status" value="1"/>
</dbReference>
<dbReference type="RefSeq" id="WP_136528426.1">
    <property type="nucleotide sequence ID" value="NZ_STGX01000002.1"/>
</dbReference>
<gene>
    <name evidence="1" type="ORF">E9998_04155</name>
</gene>
<reference evidence="1 2" key="1">
    <citation type="journal article" date="2018" name="Int. J. Syst. Evol. Microbiol.">
        <title>Glycomyces paridis sp. nov., isolated from the medicinal plant Paris polyphylla.</title>
        <authorList>
            <person name="Fang X.M."/>
            <person name="Bai J.L."/>
            <person name="Su J."/>
            <person name="Zhao L.L."/>
            <person name="Liu H.Y."/>
            <person name="Ma B.P."/>
            <person name="Zhang Y.Q."/>
            <person name="Yu L.Y."/>
        </authorList>
    </citation>
    <scope>NUCLEOTIDE SEQUENCE [LARGE SCALE GENOMIC DNA]</scope>
    <source>
        <strain evidence="1 2">CPCC 204357</strain>
    </source>
</reference>
<protein>
    <submittedName>
        <fullName evidence="1">Uncharacterized protein</fullName>
    </submittedName>
</protein>
<dbReference type="Proteomes" id="UP000305792">
    <property type="component" value="Unassembled WGS sequence"/>
</dbReference>